<name>A0A8H9MF12_9PSEU</name>
<dbReference type="InterPro" id="IPR012255">
    <property type="entry name" value="ETF_b"/>
</dbReference>
<dbReference type="Gene3D" id="3.40.50.620">
    <property type="entry name" value="HUPs"/>
    <property type="match status" value="1"/>
</dbReference>
<dbReference type="Proteomes" id="UP000658656">
    <property type="component" value="Unassembled WGS sequence"/>
</dbReference>
<proteinExistence type="predicted"/>
<dbReference type="InterPro" id="IPR030982">
    <property type="entry name" value="Mft_EtfB"/>
</dbReference>
<gene>
    <name evidence="5" type="ORF">GCM10017566_65470</name>
</gene>
<dbReference type="InterPro" id="IPR014729">
    <property type="entry name" value="Rossmann-like_a/b/a_fold"/>
</dbReference>
<dbReference type="SUPFAM" id="SSF52402">
    <property type="entry name" value="Adenine nucleotide alpha hydrolases-like"/>
    <property type="match status" value="1"/>
</dbReference>
<evidence type="ECO:0000313" key="5">
    <source>
        <dbReference type="EMBL" id="GHF82247.1"/>
    </source>
</evidence>
<accession>A0A8H9MF12</accession>
<sequence length="307" mass="32977">MRHLLPDLRRPGRDQLELPRRGLRRRVPEGIAMLVVAALRWSDQRAAVDPLTGEVRTDARTSGASAADRAALEHALRLAEAFDGRCLAVTVGPPEAEEMLREALATGAHEVVRVDGPAATVTEDGSETARLLLDGLPDRPDVVLCGDSSADRGTGSTPAFLAQRLGAAQALGLVELSVAGGELRGVRRLDGGRRERLVFGPPAVCSVEPADVVLRRASLPAVIASRTAEIPVARPGSLRYLRAGAPRAYRPRARALPAPREADPHQRMLSLTGALVERTPPTVVRPATAEEAARQLLDYLRRRGYTR</sequence>
<dbReference type="NCBIfam" id="TIGR04503">
    <property type="entry name" value="mft_etfB"/>
    <property type="match status" value="1"/>
</dbReference>
<dbReference type="Pfam" id="PF01012">
    <property type="entry name" value="ETF"/>
    <property type="match status" value="1"/>
</dbReference>
<dbReference type="InterPro" id="IPR014730">
    <property type="entry name" value="ETF_a/b_N"/>
</dbReference>
<evidence type="ECO:0000256" key="2">
    <source>
        <dbReference type="ARBA" id="ARBA00011355"/>
    </source>
</evidence>
<dbReference type="AlphaFoldDB" id="A0A8H9MF12"/>
<evidence type="ECO:0000256" key="3">
    <source>
        <dbReference type="ARBA" id="ARBA00025649"/>
    </source>
</evidence>
<comment type="caution">
    <text evidence="5">The sequence shown here is derived from an EMBL/GenBank/DDBJ whole genome shotgun (WGS) entry which is preliminary data.</text>
</comment>
<reference evidence="5" key="1">
    <citation type="journal article" date="2014" name="Int. J. Syst. Evol. Microbiol.">
        <title>Complete genome sequence of Corynebacterium casei LMG S-19264T (=DSM 44701T), isolated from a smear-ripened cheese.</title>
        <authorList>
            <consortium name="US DOE Joint Genome Institute (JGI-PGF)"/>
            <person name="Walter F."/>
            <person name="Albersmeier A."/>
            <person name="Kalinowski J."/>
            <person name="Ruckert C."/>
        </authorList>
    </citation>
    <scope>NUCLEOTIDE SEQUENCE</scope>
    <source>
        <strain evidence="5">CGMCC 4.7679</strain>
    </source>
</reference>
<comment type="function">
    <text evidence="3">The electron transfer flavoprotein serves as a specific electron acceptor for other dehydrogenases. It transfers the electrons to the main respiratory chain via ETF-ubiquinone oxidoreductase (ETF dehydrogenase).</text>
</comment>
<dbReference type="GO" id="GO:0009055">
    <property type="term" value="F:electron transfer activity"/>
    <property type="evidence" value="ECO:0007669"/>
    <property type="project" value="InterPro"/>
</dbReference>
<evidence type="ECO:0000313" key="6">
    <source>
        <dbReference type="Proteomes" id="UP000658656"/>
    </source>
</evidence>
<dbReference type="EMBL" id="BNAV01000015">
    <property type="protein sequence ID" value="GHF82247.1"/>
    <property type="molecule type" value="Genomic_DNA"/>
</dbReference>
<reference evidence="5" key="2">
    <citation type="submission" date="2020-09" db="EMBL/GenBank/DDBJ databases">
        <authorList>
            <person name="Sun Q."/>
            <person name="Zhou Y."/>
        </authorList>
    </citation>
    <scope>NUCLEOTIDE SEQUENCE</scope>
    <source>
        <strain evidence="5">CGMCC 4.7679</strain>
    </source>
</reference>
<dbReference type="PANTHER" id="PTHR21294">
    <property type="entry name" value="ELECTRON TRANSFER FLAVOPROTEIN BETA-SUBUNIT"/>
    <property type="match status" value="1"/>
</dbReference>
<organism evidence="5 6">
    <name type="scientific">Amycolatopsis bartoniae</name>
    <dbReference type="NCBI Taxonomy" id="941986"/>
    <lineage>
        <taxon>Bacteria</taxon>
        <taxon>Bacillati</taxon>
        <taxon>Actinomycetota</taxon>
        <taxon>Actinomycetes</taxon>
        <taxon>Pseudonocardiales</taxon>
        <taxon>Pseudonocardiaceae</taxon>
        <taxon>Amycolatopsis</taxon>
    </lineage>
</organism>
<evidence type="ECO:0000256" key="1">
    <source>
        <dbReference type="ARBA" id="ARBA00001974"/>
    </source>
</evidence>
<dbReference type="SMART" id="SM00893">
    <property type="entry name" value="ETF"/>
    <property type="match status" value="1"/>
</dbReference>
<protein>
    <recommendedName>
        <fullName evidence="4">Electron transfer flavoprotein alpha/beta-subunit N-terminal domain-containing protein</fullName>
    </recommendedName>
</protein>
<comment type="subunit">
    <text evidence="2">Heterodimer of an alpha and a beta subunit.</text>
</comment>
<feature type="domain" description="Electron transfer flavoprotein alpha/beta-subunit N-terminal" evidence="4">
    <location>
        <begin position="52"/>
        <end position="242"/>
    </location>
</feature>
<keyword evidence="6" id="KW-1185">Reference proteome</keyword>
<evidence type="ECO:0000259" key="4">
    <source>
        <dbReference type="SMART" id="SM00893"/>
    </source>
</evidence>
<comment type="cofactor">
    <cofactor evidence="1">
        <name>FAD</name>
        <dbReference type="ChEBI" id="CHEBI:57692"/>
    </cofactor>
</comment>